<organism evidence="1 2">
    <name type="scientific">Bradyrhizobium lablabi</name>
    <dbReference type="NCBI Taxonomy" id="722472"/>
    <lineage>
        <taxon>Bacteria</taxon>
        <taxon>Pseudomonadati</taxon>
        <taxon>Pseudomonadota</taxon>
        <taxon>Alphaproteobacteria</taxon>
        <taxon>Hyphomicrobiales</taxon>
        <taxon>Nitrobacteraceae</taxon>
        <taxon>Bradyrhizobium</taxon>
    </lineage>
</organism>
<dbReference type="AlphaFoldDB" id="A0A1M6HX41"/>
<gene>
    <name evidence="1" type="ORF">SAMN05444159_0136</name>
</gene>
<sequence length="263" mass="29391">MGWFGWRSARERGSAARATDAAAGDLSGPMAILEAMDQAAPKYLDRVDRGEVVYPACKRTPSDADGNLRAIWEHTRIEAMRYLIMVPGRKDEWLIDPARQAEMLDAFLRKAPHENTVIDFTGIVTEDFAIAIIAGLNWLIHCAVLAGVDRKKFSGTQSSFRKIAVVARRWWALEGSEPRCYHMLAQREKPPLMLYLIWLEYTRLAKEITATAVFGASMGQTRDSNLFRRALGDRRAEPDAVPAAVSDAMARLERAGDPEELQG</sequence>
<proteinExistence type="predicted"/>
<reference evidence="1 2" key="1">
    <citation type="submission" date="2016-11" db="EMBL/GenBank/DDBJ databases">
        <authorList>
            <person name="Jaros S."/>
            <person name="Januszkiewicz K."/>
            <person name="Wedrychowicz H."/>
        </authorList>
    </citation>
    <scope>NUCLEOTIDE SEQUENCE [LARGE SCALE GENOMIC DNA]</scope>
    <source>
        <strain evidence="1 2">GAS499</strain>
    </source>
</reference>
<dbReference type="OrthoDB" id="8211334at2"/>
<name>A0A1M6HX41_9BRAD</name>
<evidence type="ECO:0000313" key="2">
    <source>
        <dbReference type="Proteomes" id="UP000189935"/>
    </source>
</evidence>
<protein>
    <submittedName>
        <fullName evidence="1">Uncharacterized protein</fullName>
    </submittedName>
</protein>
<accession>A0A1M6HX41</accession>
<dbReference type="EMBL" id="LT670844">
    <property type="protein sequence ID" value="SHJ26617.1"/>
    <property type="molecule type" value="Genomic_DNA"/>
</dbReference>
<evidence type="ECO:0000313" key="1">
    <source>
        <dbReference type="EMBL" id="SHJ26617.1"/>
    </source>
</evidence>
<dbReference type="Proteomes" id="UP000189935">
    <property type="component" value="Chromosome I"/>
</dbReference>